<keyword evidence="2" id="KW-1185">Reference proteome</keyword>
<gene>
    <name evidence="1" type="ORF">Pmani_036816</name>
</gene>
<proteinExistence type="predicted"/>
<protein>
    <submittedName>
        <fullName evidence="1">Uncharacterized protein</fullName>
    </submittedName>
</protein>
<evidence type="ECO:0000313" key="2">
    <source>
        <dbReference type="Proteomes" id="UP001292094"/>
    </source>
</evidence>
<organism evidence="1 2">
    <name type="scientific">Petrolisthes manimaculis</name>
    <dbReference type="NCBI Taxonomy" id="1843537"/>
    <lineage>
        <taxon>Eukaryota</taxon>
        <taxon>Metazoa</taxon>
        <taxon>Ecdysozoa</taxon>
        <taxon>Arthropoda</taxon>
        <taxon>Crustacea</taxon>
        <taxon>Multicrustacea</taxon>
        <taxon>Malacostraca</taxon>
        <taxon>Eumalacostraca</taxon>
        <taxon>Eucarida</taxon>
        <taxon>Decapoda</taxon>
        <taxon>Pleocyemata</taxon>
        <taxon>Anomura</taxon>
        <taxon>Galatheoidea</taxon>
        <taxon>Porcellanidae</taxon>
        <taxon>Petrolisthes</taxon>
    </lineage>
</organism>
<evidence type="ECO:0000313" key="1">
    <source>
        <dbReference type="EMBL" id="KAK4290269.1"/>
    </source>
</evidence>
<dbReference type="AlphaFoldDB" id="A0AAE1TP19"/>
<name>A0AAE1TP19_9EUCA</name>
<dbReference type="EMBL" id="JAWZYT010005546">
    <property type="protein sequence ID" value="KAK4290269.1"/>
    <property type="molecule type" value="Genomic_DNA"/>
</dbReference>
<sequence>MPLVFIVRIVVHTEIDWLVGGAWTRAGCMVFVAPPIAPSFPGEVRRGLPLRCKGNASRQPPLLPPGG</sequence>
<reference evidence="1" key="1">
    <citation type="submission" date="2023-11" db="EMBL/GenBank/DDBJ databases">
        <title>Genome assemblies of two species of porcelain crab, Petrolisthes cinctipes and Petrolisthes manimaculis (Anomura: Porcellanidae).</title>
        <authorList>
            <person name="Angst P."/>
        </authorList>
    </citation>
    <scope>NUCLEOTIDE SEQUENCE</scope>
    <source>
        <strain evidence="1">PB745_02</strain>
        <tissue evidence="1">Gill</tissue>
    </source>
</reference>
<comment type="caution">
    <text evidence="1">The sequence shown here is derived from an EMBL/GenBank/DDBJ whole genome shotgun (WGS) entry which is preliminary data.</text>
</comment>
<dbReference type="Proteomes" id="UP001292094">
    <property type="component" value="Unassembled WGS sequence"/>
</dbReference>
<accession>A0AAE1TP19</accession>